<protein>
    <submittedName>
        <fullName evidence="1">Uu.00g026530.m01.CDS01</fullName>
    </submittedName>
</protein>
<accession>A0AAI8YCK4</accession>
<reference evidence="1" key="1">
    <citation type="submission" date="2023-10" db="EMBL/GenBank/DDBJ databases">
        <authorList>
            <person name="Hackl T."/>
        </authorList>
    </citation>
    <scope>NUCLEOTIDE SEQUENCE</scope>
</reference>
<evidence type="ECO:0000313" key="2">
    <source>
        <dbReference type="Proteomes" id="UP001295740"/>
    </source>
</evidence>
<dbReference type="AlphaFoldDB" id="A0AAI8YCK4"/>
<evidence type="ECO:0000313" key="1">
    <source>
        <dbReference type="EMBL" id="CAJ2499800.1"/>
    </source>
</evidence>
<sequence length="177" mass="19108">MSSGSFEITNSARLLGKLLLELEFGVNAVRVSRAPSVRDDRQSRGAWNSPVTGEWTGATGVGRSHVATSISIAAIRLAETKADRRVTLIAFSGALWHSRTRARWIWQATPVPDMPATADVEGGGRAGFEYVPIREAPPSKSKLEARQVLSAELRNWFVSVGIARAEREHETAGGQAG</sequence>
<dbReference type="EMBL" id="CAUWAG010000003">
    <property type="protein sequence ID" value="CAJ2499800.1"/>
    <property type="molecule type" value="Genomic_DNA"/>
</dbReference>
<gene>
    <name evidence="1" type="ORF">KHLLAP_LOCUS268</name>
</gene>
<keyword evidence="2" id="KW-1185">Reference proteome</keyword>
<organism evidence="1 2">
    <name type="scientific">Anthostomella pinea</name>
    <dbReference type="NCBI Taxonomy" id="933095"/>
    <lineage>
        <taxon>Eukaryota</taxon>
        <taxon>Fungi</taxon>
        <taxon>Dikarya</taxon>
        <taxon>Ascomycota</taxon>
        <taxon>Pezizomycotina</taxon>
        <taxon>Sordariomycetes</taxon>
        <taxon>Xylariomycetidae</taxon>
        <taxon>Xylariales</taxon>
        <taxon>Xylariaceae</taxon>
        <taxon>Anthostomella</taxon>
    </lineage>
</organism>
<dbReference type="Proteomes" id="UP001295740">
    <property type="component" value="Unassembled WGS sequence"/>
</dbReference>
<comment type="caution">
    <text evidence="1">The sequence shown here is derived from an EMBL/GenBank/DDBJ whole genome shotgun (WGS) entry which is preliminary data.</text>
</comment>
<proteinExistence type="predicted"/>
<name>A0AAI8YCK4_9PEZI</name>